<dbReference type="AlphaFoldDB" id="A0A0A8YUM7"/>
<accession>A0A0A8YUM7</accession>
<reference evidence="1" key="1">
    <citation type="submission" date="2014-09" db="EMBL/GenBank/DDBJ databases">
        <authorList>
            <person name="Magalhaes I.L.F."/>
            <person name="Oliveira U."/>
            <person name="Santos F.R."/>
            <person name="Vidigal T.H.D.A."/>
            <person name="Brescovit A.D."/>
            <person name="Santos A.J."/>
        </authorList>
    </citation>
    <scope>NUCLEOTIDE SEQUENCE</scope>
    <source>
        <tissue evidence="1">Shoot tissue taken approximately 20 cm above the soil surface</tissue>
    </source>
</reference>
<sequence length="16" mass="1831">MIINMRYTLLPQGPSP</sequence>
<dbReference type="EMBL" id="GBRH01271588">
    <property type="protein sequence ID" value="JAD26307.1"/>
    <property type="molecule type" value="Transcribed_RNA"/>
</dbReference>
<evidence type="ECO:0000313" key="1">
    <source>
        <dbReference type="EMBL" id="JAD26307.1"/>
    </source>
</evidence>
<organism evidence="1">
    <name type="scientific">Arundo donax</name>
    <name type="common">Giant reed</name>
    <name type="synonym">Donax arundinaceus</name>
    <dbReference type="NCBI Taxonomy" id="35708"/>
    <lineage>
        <taxon>Eukaryota</taxon>
        <taxon>Viridiplantae</taxon>
        <taxon>Streptophyta</taxon>
        <taxon>Embryophyta</taxon>
        <taxon>Tracheophyta</taxon>
        <taxon>Spermatophyta</taxon>
        <taxon>Magnoliopsida</taxon>
        <taxon>Liliopsida</taxon>
        <taxon>Poales</taxon>
        <taxon>Poaceae</taxon>
        <taxon>PACMAD clade</taxon>
        <taxon>Arundinoideae</taxon>
        <taxon>Arundineae</taxon>
        <taxon>Arundo</taxon>
    </lineage>
</organism>
<proteinExistence type="predicted"/>
<name>A0A0A8YUM7_ARUDO</name>
<protein>
    <submittedName>
        <fullName evidence="1">Uncharacterized protein</fullName>
    </submittedName>
</protein>
<reference evidence="1" key="2">
    <citation type="journal article" date="2015" name="Data Brief">
        <title>Shoot transcriptome of the giant reed, Arundo donax.</title>
        <authorList>
            <person name="Barrero R.A."/>
            <person name="Guerrero F.D."/>
            <person name="Moolhuijzen P."/>
            <person name="Goolsby J.A."/>
            <person name="Tidwell J."/>
            <person name="Bellgard S.E."/>
            <person name="Bellgard M.I."/>
        </authorList>
    </citation>
    <scope>NUCLEOTIDE SEQUENCE</scope>
    <source>
        <tissue evidence="1">Shoot tissue taken approximately 20 cm above the soil surface</tissue>
    </source>
</reference>